<proteinExistence type="predicted"/>
<comment type="caution">
    <text evidence="1">The sequence shown here is derived from an EMBL/GenBank/DDBJ whole genome shotgun (WGS) entry which is preliminary data.</text>
</comment>
<dbReference type="Proteomes" id="UP000245464">
    <property type="component" value="Chromosome 1"/>
</dbReference>
<reference evidence="1 3" key="1">
    <citation type="journal article" date="2018" name="BMC Genomics">
        <title>Comparative genomics of the wheat fungal pathogen Pyrenophora tritici-repentis reveals chromosomal variations and genome plasticity.</title>
        <authorList>
            <person name="Moolhuijzen P."/>
            <person name="See P.T."/>
            <person name="Hane J.K."/>
            <person name="Shi G."/>
            <person name="Liu Z."/>
            <person name="Oliver R.P."/>
            <person name="Moffat C.S."/>
        </authorList>
    </citation>
    <scope>NUCLEOTIDE SEQUENCE [LARGE SCALE GENOMIC DNA]</scope>
    <source>
        <strain evidence="1">M4</strain>
    </source>
</reference>
<sequence length="98" mass="10759">MKLSIVYPGLVLATTASASTKKCAWGRYILCEYGQNLVYEKGRPALNSCIGRENHFGYSTFDCPTTFNGSPLFYVTCLSRLVGDSYFGCGYDVSNIGE</sequence>
<dbReference type="EMBL" id="NRDI02000003">
    <property type="protein sequence ID" value="KAI1517725.1"/>
    <property type="molecule type" value="Genomic_DNA"/>
</dbReference>
<evidence type="ECO:0000313" key="1">
    <source>
        <dbReference type="EMBL" id="KAF7578597.1"/>
    </source>
</evidence>
<reference evidence="2" key="2">
    <citation type="submission" date="2021-05" db="EMBL/GenBank/DDBJ databases">
        <authorList>
            <person name="Moolhuijzen P.M."/>
            <person name="Moffat C.S."/>
        </authorList>
    </citation>
    <scope>NUCLEOTIDE SEQUENCE</scope>
    <source>
        <strain evidence="2">86-124</strain>
    </source>
</reference>
<dbReference type="EMBL" id="NQIK02000001">
    <property type="protein sequence ID" value="KAF7578597.1"/>
    <property type="molecule type" value="Genomic_DNA"/>
</dbReference>
<name>A0A2W1D9R9_9PLEO</name>
<dbReference type="AlphaFoldDB" id="A0A2W1D9R9"/>
<evidence type="ECO:0000313" key="2">
    <source>
        <dbReference type="EMBL" id="KAI1517725.1"/>
    </source>
</evidence>
<evidence type="ECO:0000313" key="3">
    <source>
        <dbReference type="Proteomes" id="UP000245464"/>
    </source>
</evidence>
<protein>
    <submittedName>
        <fullName evidence="1">Uncharacterized protein</fullName>
    </submittedName>
</protein>
<organism evidence="1 3">
    <name type="scientific">Pyrenophora tritici-repentis</name>
    <dbReference type="NCBI Taxonomy" id="45151"/>
    <lineage>
        <taxon>Eukaryota</taxon>
        <taxon>Fungi</taxon>
        <taxon>Dikarya</taxon>
        <taxon>Ascomycota</taxon>
        <taxon>Pezizomycotina</taxon>
        <taxon>Dothideomycetes</taxon>
        <taxon>Pleosporomycetidae</taxon>
        <taxon>Pleosporales</taxon>
        <taxon>Pleosporineae</taxon>
        <taxon>Pleosporaceae</taxon>
        <taxon>Pyrenophora</taxon>
    </lineage>
</organism>
<reference evidence="2" key="3">
    <citation type="journal article" date="2022" name="bioRxiv">
        <title>A global pangenome for the wheat fungal pathogen Pyrenophora tritici-repentis and prediction of effector protein structural homology.</title>
        <authorList>
            <person name="Moolhuijzen P."/>
            <person name="See P.T."/>
            <person name="Shi G."/>
            <person name="Powell H.R."/>
            <person name="Cockram J."/>
            <person name="Jorgensen L.N."/>
            <person name="Benslimane H."/>
            <person name="Strelkov S.E."/>
            <person name="Turner J."/>
            <person name="Liu Z."/>
            <person name="Moffat C.S."/>
        </authorList>
    </citation>
    <scope>NUCLEOTIDE SEQUENCE</scope>
    <source>
        <strain evidence="2">86-124</strain>
    </source>
</reference>
<reference evidence="4" key="4">
    <citation type="journal article" date="2022" name="Microb. Genom.">
        <title>A global pangenome for the wheat fungal pathogen Pyrenophora tritici-repentis and prediction of effector protein structural homology.</title>
        <authorList>
            <person name="Moolhuijzen P.M."/>
            <person name="See P.T."/>
            <person name="Shi G."/>
            <person name="Powell H.R."/>
            <person name="Cockram J."/>
            <person name="Jorgensen L.N."/>
            <person name="Benslimane H."/>
            <person name="Strelkov S.E."/>
            <person name="Turner J."/>
            <person name="Liu Z."/>
            <person name="Moffat C.S."/>
        </authorList>
    </citation>
    <scope>NUCLEOTIDE SEQUENCE [LARGE SCALE GENOMIC DNA]</scope>
</reference>
<dbReference type="Proteomes" id="UP000249757">
    <property type="component" value="Unassembled WGS sequence"/>
</dbReference>
<gene>
    <name evidence="2" type="ORF">Ptr86124_003026</name>
    <name evidence="1" type="ORF">PtrM4_028370</name>
</gene>
<keyword evidence="4" id="KW-1185">Reference proteome</keyword>
<accession>A0A2W1D9R9</accession>
<evidence type="ECO:0000313" key="4">
    <source>
        <dbReference type="Proteomes" id="UP000249757"/>
    </source>
</evidence>